<reference evidence="1 2" key="1">
    <citation type="submission" date="2019-06" db="EMBL/GenBank/DDBJ databases">
        <title>Draft genomes of female and male turbot (Scophthalmus maximus).</title>
        <authorList>
            <person name="Xu H."/>
            <person name="Xu X.-W."/>
            <person name="Shao C."/>
            <person name="Chen S."/>
        </authorList>
    </citation>
    <scope>NUCLEOTIDE SEQUENCE [LARGE SCALE GENOMIC DNA]</scope>
    <source>
        <strain evidence="1">Ysfricsl-2016a</strain>
        <tissue evidence="1">Blood</tissue>
    </source>
</reference>
<organism evidence="1 2">
    <name type="scientific">Scophthalmus maximus</name>
    <name type="common">Turbot</name>
    <name type="synonym">Psetta maxima</name>
    <dbReference type="NCBI Taxonomy" id="52904"/>
    <lineage>
        <taxon>Eukaryota</taxon>
        <taxon>Metazoa</taxon>
        <taxon>Chordata</taxon>
        <taxon>Craniata</taxon>
        <taxon>Vertebrata</taxon>
        <taxon>Euteleostomi</taxon>
        <taxon>Actinopterygii</taxon>
        <taxon>Neopterygii</taxon>
        <taxon>Teleostei</taxon>
        <taxon>Neoteleostei</taxon>
        <taxon>Acanthomorphata</taxon>
        <taxon>Carangaria</taxon>
        <taxon>Pleuronectiformes</taxon>
        <taxon>Pleuronectoidei</taxon>
        <taxon>Scophthalmidae</taxon>
        <taxon>Scophthalmus</taxon>
    </lineage>
</organism>
<protein>
    <submittedName>
        <fullName evidence="1">Uncharacterized protein</fullName>
    </submittedName>
</protein>
<evidence type="ECO:0000313" key="1">
    <source>
        <dbReference type="EMBL" id="KAF0027732.1"/>
    </source>
</evidence>
<dbReference type="AlphaFoldDB" id="A0A6A4S9R2"/>
<dbReference type="EMBL" id="VEVO01000018">
    <property type="protein sequence ID" value="KAF0027732.1"/>
    <property type="molecule type" value="Genomic_DNA"/>
</dbReference>
<name>A0A6A4S9R2_SCOMX</name>
<accession>A0A6A4S9R2</accession>
<evidence type="ECO:0000313" key="2">
    <source>
        <dbReference type="Proteomes" id="UP000438429"/>
    </source>
</evidence>
<dbReference type="Proteomes" id="UP000438429">
    <property type="component" value="Unassembled WGS sequence"/>
</dbReference>
<proteinExistence type="predicted"/>
<gene>
    <name evidence="1" type="ORF">F2P81_020473</name>
</gene>
<comment type="caution">
    <text evidence="1">The sequence shown here is derived from an EMBL/GenBank/DDBJ whole genome shotgun (WGS) entry which is preliminary data.</text>
</comment>
<sequence>MSTPVDPMIPDCVFLPVANLWPQCFIYLDVSHGEGGRPIQSGARDVSSKCQANICNGPKQCKQLLCNHCGNVVHVADPSFSLRVTVATGARVHRCRSPGRRPCVTADILLLTDAFTGLR</sequence>